<gene>
    <name evidence="2" type="ORF">H9L15_06860</name>
</gene>
<protein>
    <recommendedName>
        <fullName evidence="4">DUF3035 domain-containing protein</fullName>
    </recommendedName>
</protein>
<dbReference type="Proteomes" id="UP000516134">
    <property type="component" value="Chromosome"/>
</dbReference>
<reference evidence="2 3" key="1">
    <citation type="submission" date="2020-08" db="EMBL/GenBank/DDBJ databases">
        <title>Genome sequence of Sphingomonas daechungensis KACC 18115T.</title>
        <authorList>
            <person name="Hyun D.-W."/>
            <person name="Bae J.-W."/>
        </authorList>
    </citation>
    <scope>NUCLEOTIDE SEQUENCE [LARGE SCALE GENOMIC DNA]</scope>
    <source>
        <strain evidence="2 3">KACC 18115</strain>
    </source>
</reference>
<dbReference type="EMBL" id="CP060780">
    <property type="protein sequence ID" value="QNP44206.1"/>
    <property type="molecule type" value="Genomic_DNA"/>
</dbReference>
<dbReference type="RefSeq" id="WP_187715627.1">
    <property type="nucleotide sequence ID" value="NZ_BAABJC010000001.1"/>
</dbReference>
<evidence type="ECO:0000313" key="3">
    <source>
        <dbReference type="Proteomes" id="UP000516134"/>
    </source>
</evidence>
<keyword evidence="3" id="KW-1185">Reference proteome</keyword>
<proteinExistence type="predicted"/>
<organism evidence="2 3">
    <name type="scientific">Sphingomonas daechungensis</name>
    <dbReference type="NCBI Taxonomy" id="1176646"/>
    <lineage>
        <taxon>Bacteria</taxon>
        <taxon>Pseudomonadati</taxon>
        <taxon>Pseudomonadota</taxon>
        <taxon>Alphaproteobacteria</taxon>
        <taxon>Sphingomonadales</taxon>
        <taxon>Sphingomonadaceae</taxon>
        <taxon>Sphingomonas</taxon>
    </lineage>
</organism>
<accession>A0ABX6T418</accession>
<feature type="compositionally biased region" description="Polar residues" evidence="1">
    <location>
        <begin position="93"/>
        <end position="104"/>
    </location>
</feature>
<evidence type="ECO:0000256" key="1">
    <source>
        <dbReference type="SAM" id="MobiDB-lite"/>
    </source>
</evidence>
<dbReference type="PROSITE" id="PS51257">
    <property type="entry name" value="PROKAR_LIPOPROTEIN"/>
    <property type="match status" value="1"/>
</dbReference>
<evidence type="ECO:0008006" key="4">
    <source>
        <dbReference type="Google" id="ProtNLM"/>
    </source>
</evidence>
<evidence type="ECO:0000313" key="2">
    <source>
        <dbReference type="EMBL" id="QNP44206.1"/>
    </source>
</evidence>
<name>A0ABX6T418_9SPHN</name>
<sequence length="104" mass="10635">MLRRLAVLVAIVALGACGRVSPLSPAQGKPLPVKPLMAQTTPTADDLLTRPAIADPQRVDELIKKSQPRQVDPFDLPPAGGGAAPAAPAGADQDTNQTGPATPQ</sequence>
<feature type="region of interest" description="Disordered" evidence="1">
    <location>
        <begin position="20"/>
        <end position="104"/>
    </location>
</feature>